<dbReference type="Proteomes" id="UP000252289">
    <property type="component" value="Unassembled WGS sequence"/>
</dbReference>
<reference evidence="3 4" key="1">
    <citation type="journal article" date="2018" name="Microbiome">
        <title>Fine metagenomic profile of the Mediterranean stratified and mixed water columns revealed by assembly and recruitment.</title>
        <authorList>
            <person name="Haro-Moreno J.M."/>
            <person name="Lopez-Perez M."/>
            <person name="De La Torre J.R."/>
            <person name="Picazo A."/>
            <person name="Camacho A."/>
            <person name="Rodriguez-Valera F."/>
        </authorList>
    </citation>
    <scope>NUCLEOTIDE SEQUENCE [LARGE SCALE GENOMIC DNA]</scope>
    <source>
        <strain evidence="3">MED-G50</strain>
    </source>
</reference>
<comment type="caution">
    <text evidence="3">The sequence shown here is derived from an EMBL/GenBank/DDBJ whole genome shotgun (WGS) entry which is preliminary data.</text>
</comment>
<evidence type="ECO:0000313" key="3">
    <source>
        <dbReference type="EMBL" id="RCL85452.1"/>
    </source>
</evidence>
<evidence type="ECO:0000256" key="1">
    <source>
        <dbReference type="ARBA" id="ARBA00022603"/>
    </source>
</evidence>
<organism evidence="3 4">
    <name type="scientific">PS1 clade bacterium</name>
    <dbReference type="NCBI Taxonomy" id="2175152"/>
    <lineage>
        <taxon>Bacteria</taxon>
        <taxon>Pseudomonadati</taxon>
        <taxon>Pseudomonadota</taxon>
        <taxon>Alphaproteobacteria</taxon>
        <taxon>PS1 clade</taxon>
    </lineage>
</organism>
<sequence>MVESIKLSETSALALRFLQGQVYHSKAVEDYLSHLDLSAGQSLHEACNAIWPEYAEVIFNRKHMILHHINETLAKNPSMQIISGAAGLDPLGLEVTQRHKGLDIFEIDREQMSIKAELISNPRLHLIEGDLADASSIIDKLKRAGWQQHRPTFLIMEGISYYLTPDILKNFVTAIKPQYAIFDHLRESGMNEAANIIGSKVFNLIRDYIKMDKIQRYDASSLSKLLGMKISNNWSLCAMERHRTGNNIHFLSDDFGWLDVTAFEAI</sequence>
<keyword evidence="1" id="KW-0489">Methyltransferase</keyword>
<evidence type="ECO:0008006" key="5">
    <source>
        <dbReference type="Google" id="ProtNLM"/>
    </source>
</evidence>
<dbReference type="Gene3D" id="3.40.50.150">
    <property type="entry name" value="Vaccinia Virus protein VP39"/>
    <property type="match status" value="1"/>
</dbReference>
<evidence type="ECO:0000313" key="4">
    <source>
        <dbReference type="Proteomes" id="UP000252289"/>
    </source>
</evidence>
<accession>A0A368ELR3</accession>
<protein>
    <recommendedName>
        <fullName evidence="5">Class I SAM-dependent methyltransferase</fullName>
    </recommendedName>
</protein>
<name>A0A368ELR3_9PROT</name>
<dbReference type="PANTHER" id="PTHR43619:SF2">
    <property type="entry name" value="S-ADENOSYL-L-METHIONINE-DEPENDENT METHYLTRANSFERASES SUPERFAMILY PROTEIN"/>
    <property type="match status" value="1"/>
</dbReference>
<dbReference type="Pfam" id="PF04072">
    <property type="entry name" value="LCM"/>
    <property type="match status" value="1"/>
</dbReference>
<keyword evidence="2" id="KW-0808">Transferase</keyword>
<dbReference type="GO" id="GO:0032259">
    <property type="term" value="P:methylation"/>
    <property type="evidence" value="ECO:0007669"/>
    <property type="project" value="UniProtKB-KW"/>
</dbReference>
<gene>
    <name evidence="3" type="ORF">DBW64_00950</name>
</gene>
<dbReference type="GO" id="GO:0008168">
    <property type="term" value="F:methyltransferase activity"/>
    <property type="evidence" value="ECO:0007669"/>
    <property type="project" value="UniProtKB-KW"/>
</dbReference>
<dbReference type="EMBL" id="QOQK01000002">
    <property type="protein sequence ID" value="RCL85452.1"/>
    <property type="molecule type" value="Genomic_DNA"/>
</dbReference>
<dbReference type="InterPro" id="IPR007213">
    <property type="entry name" value="Ppm1/Ppm2/Tcmp"/>
</dbReference>
<dbReference type="SUPFAM" id="SSF53335">
    <property type="entry name" value="S-adenosyl-L-methionine-dependent methyltransferases"/>
    <property type="match status" value="1"/>
</dbReference>
<dbReference type="InterPro" id="IPR029063">
    <property type="entry name" value="SAM-dependent_MTases_sf"/>
</dbReference>
<dbReference type="PANTHER" id="PTHR43619">
    <property type="entry name" value="S-ADENOSYL-L-METHIONINE-DEPENDENT METHYLTRANSFERASE YKTD-RELATED"/>
    <property type="match status" value="1"/>
</dbReference>
<proteinExistence type="predicted"/>
<evidence type="ECO:0000256" key="2">
    <source>
        <dbReference type="ARBA" id="ARBA00022679"/>
    </source>
</evidence>
<dbReference type="AlphaFoldDB" id="A0A368ELR3"/>